<name>A0A8J6XYZ0_9BACT</name>
<dbReference type="Proteomes" id="UP000648239">
    <property type="component" value="Unassembled WGS sequence"/>
</dbReference>
<reference evidence="5 6" key="1">
    <citation type="submission" date="2020-08" db="EMBL/GenBank/DDBJ databases">
        <title>Acidobacteriota in marine sediments use diverse sulfur dissimilation pathways.</title>
        <authorList>
            <person name="Wasmund K."/>
        </authorList>
    </citation>
    <scope>NUCLEOTIDE SEQUENCE [LARGE SCALE GENOMIC DNA]</scope>
    <source>
        <strain evidence="5">MAG AM4</strain>
    </source>
</reference>
<protein>
    <submittedName>
        <fullName evidence="5">ABC transporter ATP-binding protein</fullName>
    </submittedName>
</protein>
<dbReference type="GO" id="GO:0005524">
    <property type="term" value="F:ATP binding"/>
    <property type="evidence" value="ECO:0007669"/>
    <property type="project" value="UniProtKB-KW"/>
</dbReference>
<keyword evidence="2" id="KW-0547">Nucleotide-binding</keyword>
<dbReference type="InterPro" id="IPR017871">
    <property type="entry name" value="ABC_transporter-like_CS"/>
</dbReference>
<dbReference type="AlphaFoldDB" id="A0A8J6XYZ0"/>
<dbReference type="GO" id="GO:0016887">
    <property type="term" value="F:ATP hydrolysis activity"/>
    <property type="evidence" value="ECO:0007669"/>
    <property type="project" value="InterPro"/>
</dbReference>
<dbReference type="PROSITE" id="PS50893">
    <property type="entry name" value="ABC_TRANSPORTER_2"/>
    <property type="match status" value="1"/>
</dbReference>
<comment type="caution">
    <text evidence="5">The sequence shown here is derived from an EMBL/GenBank/DDBJ whole genome shotgun (WGS) entry which is preliminary data.</text>
</comment>
<dbReference type="PANTHER" id="PTHR43023:SF6">
    <property type="entry name" value="INTERMEMBRANE PHOSPHOLIPID TRANSPORT SYSTEM ATP-BINDING PROTEIN MLAF"/>
    <property type="match status" value="1"/>
</dbReference>
<dbReference type="InterPro" id="IPR003593">
    <property type="entry name" value="AAA+_ATPase"/>
</dbReference>
<dbReference type="SUPFAM" id="SSF52540">
    <property type="entry name" value="P-loop containing nucleoside triphosphate hydrolases"/>
    <property type="match status" value="1"/>
</dbReference>
<proteinExistence type="predicted"/>
<dbReference type="InterPro" id="IPR003439">
    <property type="entry name" value="ABC_transporter-like_ATP-bd"/>
</dbReference>
<organism evidence="5 6">
    <name type="scientific">Candidatus Polarisedimenticola svalbardensis</name>
    <dbReference type="NCBI Taxonomy" id="2886004"/>
    <lineage>
        <taxon>Bacteria</taxon>
        <taxon>Pseudomonadati</taxon>
        <taxon>Acidobacteriota</taxon>
        <taxon>Candidatus Polarisedimenticolia</taxon>
        <taxon>Candidatus Polarisedimenticolales</taxon>
        <taxon>Candidatus Polarisedimenticolaceae</taxon>
        <taxon>Candidatus Polarisedimenticola</taxon>
    </lineage>
</organism>
<evidence type="ECO:0000313" key="5">
    <source>
        <dbReference type="EMBL" id="MBD3866908.1"/>
    </source>
</evidence>
<feature type="domain" description="ABC transporter" evidence="4">
    <location>
        <begin position="6"/>
        <end position="242"/>
    </location>
</feature>
<dbReference type="PANTHER" id="PTHR43023">
    <property type="entry name" value="PROTEIN TRIGALACTOSYLDIACYLGLYCEROL 3, CHLOROPLASTIC"/>
    <property type="match status" value="1"/>
</dbReference>
<keyword evidence="1" id="KW-0813">Transport</keyword>
<sequence>MGEHFIQYVDIHKSFDDKQVLSGVSLGIPTGETVVVLGGSGSGKSVLLRHTIGLHCPDSGRVLVDGVDITGFNEKQMLETRKKVGMLFQAGALFDSMTVFENVSYALFEHTDWETDRVRQRVAEVLGYVELENVNELMPSDLSGGMRKRVALARAIALAPRAILYDEPTTGLDPITANTINQLIRSLQELLGITSIVVTHDIQSAFHVGDRIAFLYKGNILFEGSMDEARSTDEPILKGFLEGGGYG</sequence>
<keyword evidence="3 5" id="KW-0067">ATP-binding</keyword>
<dbReference type="PROSITE" id="PS00211">
    <property type="entry name" value="ABC_TRANSPORTER_1"/>
    <property type="match status" value="1"/>
</dbReference>
<dbReference type="SMART" id="SM00382">
    <property type="entry name" value="AAA"/>
    <property type="match status" value="1"/>
</dbReference>
<dbReference type="Gene3D" id="3.40.50.300">
    <property type="entry name" value="P-loop containing nucleotide triphosphate hydrolases"/>
    <property type="match status" value="1"/>
</dbReference>
<evidence type="ECO:0000256" key="2">
    <source>
        <dbReference type="ARBA" id="ARBA00022741"/>
    </source>
</evidence>
<dbReference type="InterPro" id="IPR027417">
    <property type="entry name" value="P-loop_NTPase"/>
</dbReference>
<gene>
    <name evidence="5" type="ORF">IFK94_02195</name>
</gene>
<dbReference type="Pfam" id="PF00005">
    <property type="entry name" value="ABC_tran"/>
    <property type="match status" value="1"/>
</dbReference>
<dbReference type="EMBL" id="JACXWD010000003">
    <property type="protein sequence ID" value="MBD3866908.1"/>
    <property type="molecule type" value="Genomic_DNA"/>
</dbReference>
<evidence type="ECO:0000259" key="4">
    <source>
        <dbReference type="PROSITE" id="PS50893"/>
    </source>
</evidence>
<evidence type="ECO:0000256" key="3">
    <source>
        <dbReference type="ARBA" id="ARBA00022840"/>
    </source>
</evidence>
<evidence type="ECO:0000256" key="1">
    <source>
        <dbReference type="ARBA" id="ARBA00022448"/>
    </source>
</evidence>
<dbReference type="CDD" id="cd03261">
    <property type="entry name" value="ABC_Org_Solvent_Resistant"/>
    <property type="match status" value="1"/>
</dbReference>
<evidence type="ECO:0000313" key="6">
    <source>
        <dbReference type="Proteomes" id="UP000648239"/>
    </source>
</evidence>
<accession>A0A8J6XYZ0</accession>